<dbReference type="Proteomes" id="UP000033945">
    <property type="component" value="Unassembled WGS sequence"/>
</dbReference>
<organism evidence="2 3">
    <name type="scientific">Candidatus Giovannonibacteria bacterium GW2011_GWA2_44_26</name>
    <dbReference type="NCBI Taxonomy" id="1618648"/>
    <lineage>
        <taxon>Bacteria</taxon>
        <taxon>Candidatus Giovannoniibacteriota</taxon>
    </lineage>
</organism>
<evidence type="ECO:0000256" key="1">
    <source>
        <dbReference type="SAM" id="Phobius"/>
    </source>
</evidence>
<accession>A0A0G1IXW0</accession>
<name>A0A0G1IXW0_9BACT</name>
<keyword evidence="1" id="KW-0472">Membrane</keyword>
<dbReference type="AlphaFoldDB" id="A0A0G1IXW0"/>
<gene>
    <name evidence="2" type="ORF">UW55_C0001G0131</name>
</gene>
<feature type="transmembrane region" description="Helical" evidence="1">
    <location>
        <begin position="23"/>
        <end position="46"/>
    </location>
</feature>
<dbReference type="EMBL" id="LCIT01000001">
    <property type="protein sequence ID" value="KKT63838.1"/>
    <property type="molecule type" value="Genomic_DNA"/>
</dbReference>
<evidence type="ECO:0000313" key="2">
    <source>
        <dbReference type="EMBL" id="KKT63838.1"/>
    </source>
</evidence>
<sequence length="98" mass="11131">MKLKNLFSKIGRRPQGPVTIESIWTAGLVIALVLLLAALWADYFLIYKKFVVEKLLPAQFEASGSFLKKTNLENAGKKLRERKTFLDNPTSQFVESPF</sequence>
<reference evidence="2 3" key="1">
    <citation type="journal article" date="2015" name="Nature">
        <title>rRNA introns, odd ribosomes, and small enigmatic genomes across a large radiation of phyla.</title>
        <authorList>
            <person name="Brown C.T."/>
            <person name="Hug L.A."/>
            <person name="Thomas B.C."/>
            <person name="Sharon I."/>
            <person name="Castelle C.J."/>
            <person name="Singh A."/>
            <person name="Wilkins M.J."/>
            <person name="Williams K.H."/>
            <person name="Banfield J.F."/>
        </authorList>
    </citation>
    <scope>NUCLEOTIDE SEQUENCE [LARGE SCALE GENOMIC DNA]</scope>
</reference>
<protein>
    <submittedName>
        <fullName evidence="2">Uncharacterized protein</fullName>
    </submittedName>
</protein>
<keyword evidence="1" id="KW-1133">Transmembrane helix</keyword>
<evidence type="ECO:0000313" key="3">
    <source>
        <dbReference type="Proteomes" id="UP000033945"/>
    </source>
</evidence>
<keyword evidence="1" id="KW-0812">Transmembrane</keyword>
<comment type="caution">
    <text evidence="2">The sequence shown here is derived from an EMBL/GenBank/DDBJ whole genome shotgun (WGS) entry which is preliminary data.</text>
</comment>
<proteinExistence type="predicted"/>